<dbReference type="NCBIfam" id="NF006189">
    <property type="entry name" value="PRK08324.1-3"/>
    <property type="match status" value="1"/>
</dbReference>
<feature type="region of interest" description="Disordered" evidence="3">
    <location>
        <begin position="30"/>
        <end position="55"/>
    </location>
</feature>
<dbReference type="Pfam" id="PF00596">
    <property type="entry name" value="Aldolase_II"/>
    <property type="match status" value="1"/>
</dbReference>
<comment type="caution">
    <text evidence="6">The sequence shown here is derived from an EMBL/GenBank/DDBJ whole genome shotgun (WGS) entry which is preliminary data.</text>
</comment>
<dbReference type="SMART" id="SM00822">
    <property type="entry name" value="PKS_KR"/>
    <property type="match status" value="1"/>
</dbReference>
<gene>
    <name evidence="6" type="ORF">HNR12_005543</name>
</gene>
<dbReference type="AlphaFoldDB" id="A0A853BWS5"/>
<dbReference type="InterPro" id="IPR057326">
    <property type="entry name" value="KR_dom"/>
</dbReference>
<dbReference type="SMART" id="SM01007">
    <property type="entry name" value="Aldolase_II"/>
    <property type="match status" value="1"/>
</dbReference>
<evidence type="ECO:0000259" key="4">
    <source>
        <dbReference type="SMART" id="SM00822"/>
    </source>
</evidence>
<evidence type="ECO:0000259" key="5">
    <source>
        <dbReference type="SMART" id="SM01007"/>
    </source>
</evidence>
<evidence type="ECO:0000313" key="6">
    <source>
        <dbReference type="EMBL" id="NYI99266.1"/>
    </source>
</evidence>
<proteinExistence type="inferred from homology"/>
<dbReference type="InterPro" id="IPR036409">
    <property type="entry name" value="Aldolase_II/adducin_N_sf"/>
</dbReference>
<dbReference type="InterPro" id="IPR013454">
    <property type="entry name" value="Bifunc_RhaD/ADH"/>
</dbReference>
<dbReference type="PANTHER" id="PTHR43669">
    <property type="entry name" value="5-KETO-D-GLUCONATE 5-REDUCTASE"/>
    <property type="match status" value="1"/>
</dbReference>
<comment type="similarity">
    <text evidence="1">Belongs to the short-chain dehydrogenases/reductases (SDR) family.</text>
</comment>
<dbReference type="InterPro" id="IPR002347">
    <property type="entry name" value="SDR_fam"/>
</dbReference>
<protein>
    <submittedName>
        <fullName evidence="6">Rhamnulose-1-phosphate aldolase/alcohol dehydrogenase</fullName>
    </submittedName>
</protein>
<dbReference type="Pfam" id="PF13561">
    <property type="entry name" value="adh_short_C2"/>
    <property type="match status" value="1"/>
</dbReference>
<dbReference type="Gene3D" id="3.40.225.10">
    <property type="entry name" value="Class II aldolase/adducin N-terminal domain"/>
    <property type="match status" value="1"/>
</dbReference>
<dbReference type="PANTHER" id="PTHR43669:SF8">
    <property type="entry name" value="SHORT-CHAIN TYPE DEHYDROGENASE_REDUCTASE-RELATED"/>
    <property type="match status" value="1"/>
</dbReference>
<dbReference type="PRINTS" id="PR00081">
    <property type="entry name" value="GDHRDH"/>
</dbReference>
<dbReference type="InterPro" id="IPR001303">
    <property type="entry name" value="Aldolase_II/adducin_N"/>
</dbReference>
<dbReference type="Gene3D" id="3.40.50.720">
    <property type="entry name" value="NAD(P)-binding Rossmann-like Domain"/>
    <property type="match status" value="1"/>
</dbReference>
<keyword evidence="2" id="KW-0560">Oxidoreductase</keyword>
<dbReference type="FunFam" id="3.40.50.720:FF:000084">
    <property type="entry name" value="Short-chain dehydrogenase reductase"/>
    <property type="match status" value="1"/>
</dbReference>
<feature type="domain" description="Class II aldolase/adducin N-terminal" evidence="5">
    <location>
        <begin position="21"/>
        <end position="223"/>
    </location>
</feature>
<keyword evidence="7" id="KW-1185">Reference proteome</keyword>
<dbReference type="SUPFAM" id="SSF53639">
    <property type="entry name" value="AraD/HMP-PK domain-like"/>
    <property type="match status" value="1"/>
</dbReference>
<evidence type="ECO:0000313" key="7">
    <source>
        <dbReference type="Proteomes" id="UP000575985"/>
    </source>
</evidence>
<sequence>MTEPTSHGPDAGHGPHPQVAALLERSHRLGADPRNTNYAGGNASAKGTATDPVTGEPTELMWVKGSGGDLGTLTEAGLAVLRLDRLRALTGVYPGVEREDEMVAAFDYCAHGKGGAAPSIDTAMHGLVEAAHVDHLHPDSGIALACAADGEKLTAECFGGRVAWVPWRRPGFQLGLDIAAIKRDNPEAIGVVLGGHGITAWGETSQECEANSLEIIRTAEEFIARRGEGRPHPFGPVVEGYAPLPEAERRARAAALLPVVRGLASTDRPQVGHYTDSEAVLDFVSRAEHPRLAALGTSCPDHFLRTKVRPLVLDVAPDVPLERAVERLRELHAAYREDYRAYYEAHAEADSPAMRGADPAIVLVPGVGMFSFGADKQTARVAGEFYVNAINVMRGAETVSTYTPIPESEKFRIEYWALEEAKLRRRPKPKALATRVALVTGGGSGIGRAIAHRLAAEGACVVVADRDTEGAARVAAEITEAAGGRAGDVAVPVAVDVTEPEQVAAAVRAAVLAFGGLDLVVNNAGLSISKPLLETTEADWDVQHRVMARGSFLVAREAARVLVEQGMGGDIVYIASKNGVFAGPNNVAYGAAKADQAHQVRLLAAELGEHGIRVNGVNPDGVVRGSGIFAGGWGAQRAAVYGVPEEELGAFYAKRTLLKREVLPEHVANAVFALTGGELSHTTGLHIPVDAGVAAAFLR</sequence>
<accession>A0A853BWS5</accession>
<dbReference type="EMBL" id="JACCFO010000001">
    <property type="protein sequence ID" value="NYI99266.1"/>
    <property type="molecule type" value="Genomic_DNA"/>
</dbReference>
<reference evidence="6 7" key="1">
    <citation type="submission" date="2020-07" db="EMBL/GenBank/DDBJ databases">
        <title>Sequencing the genomes of 1000 actinobacteria strains.</title>
        <authorList>
            <person name="Klenk H.-P."/>
        </authorList>
    </citation>
    <scope>NUCLEOTIDE SEQUENCE [LARGE SCALE GENOMIC DNA]</scope>
    <source>
        <strain evidence="6 7">DSM 45927</strain>
    </source>
</reference>
<dbReference type="RefSeq" id="WP_179770269.1">
    <property type="nucleotide sequence ID" value="NZ_JACCFO010000001.1"/>
</dbReference>
<dbReference type="NCBIfam" id="NF006188">
    <property type="entry name" value="PRK08324.1-1"/>
    <property type="match status" value="1"/>
</dbReference>
<evidence type="ECO:0000256" key="3">
    <source>
        <dbReference type="SAM" id="MobiDB-lite"/>
    </source>
</evidence>
<evidence type="ECO:0000256" key="1">
    <source>
        <dbReference type="ARBA" id="ARBA00006484"/>
    </source>
</evidence>
<dbReference type="Proteomes" id="UP000575985">
    <property type="component" value="Unassembled WGS sequence"/>
</dbReference>
<dbReference type="NCBIfam" id="TIGR02632">
    <property type="entry name" value="RhaD_aldol-ADH"/>
    <property type="match status" value="1"/>
</dbReference>
<evidence type="ECO:0000256" key="2">
    <source>
        <dbReference type="ARBA" id="ARBA00023002"/>
    </source>
</evidence>
<organism evidence="6 7">
    <name type="scientific">Streptomonospora nanhaiensis</name>
    <dbReference type="NCBI Taxonomy" id="1323731"/>
    <lineage>
        <taxon>Bacteria</taxon>
        <taxon>Bacillati</taxon>
        <taxon>Actinomycetota</taxon>
        <taxon>Actinomycetes</taxon>
        <taxon>Streptosporangiales</taxon>
        <taxon>Nocardiopsidaceae</taxon>
        <taxon>Streptomonospora</taxon>
    </lineage>
</organism>
<feature type="domain" description="Ketoreductase" evidence="4">
    <location>
        <begin position="435"/>
        <end position="626"/>
    </location>
</feature>
<dbReference type="GO" id="GO:0016491">
    <property type="term" value="F:oxidoreductase activity"/>
    <property type="evidence" value="ECO:0007669"/>
    <property type="project" value="UniProtKB-KW"/>
</dbReference>
<dbReference type="InterPro" id="IPR036291">
    <property type="entry name" value="NAD(P)-bd_dom_sf"/>
</dbReference>
<name>A0A853BWS5_9ACTN</name>
<dbReference type="SUPFAM" id="SSF51735">
    <property type="entry name" value="NAD(P)-binding Rossmann-fold domains"/>
    <property type="match status" value="1"/>
</dbReference>